<feature type="non-terminal residue" evidence="3">
    <location>
        <position position="322"/>
    </location>
</feature>
<sequence>MLVRSLGSLQSDCELAHDLNDELEMSQLQLFTLKYRLAAISDINFPTPSELLSKISLRTLRHLSSFGGAAICSLHLYFLCKSQFQISKRLWNHQEELMLNVSRLHALFDDYPLHSNNDTINVLLPSGSIITLQQTTVDNVCDELKLDPEKYYIVRERYDRVRLQERDYRLQKKERSLGLTISAKMCNGGGIKAEVRAIRDKRTCVEVGDLVISVDNRLISSLRSAEEVQILLRHGKNLVLRKRDAIVSQYIKSTTQTCGSSSSSTAITTTNTTTTATTTVTTTFDTFAPPPPPPPQSFTRNRSHSMDRISDITSYTNTTRKV</sequence>
<feature type="region of interest" description="Disordered" evidence="1">
    <location>
        <begin position="284"/>
        <end position="303"/>
    </location>
</feature>
<dbReference type="InterPro" id="IPR036034">
    <property type="entry name" value="PDZ_sf"/>
</dbReference>
<name>A0A3P7E1V4_WUCBA</name>
<evidence type="ECO:0000313" key="4">
    <source>
        <dbReference type="Proteomes" id="UP000270924"/>
    </source>
</evidence>
<dbReference type="OrthoDB" id="5831775at2759"/>
<accession>A0A3P7E1V4</accession>
<dbReference type="InParanoid" id="A0A3P7E1V4"/>
<proteinExistence type="predicted"/>
<keyword evidence="4" id="KW-1185">Reference proteome</keyword>
<feature type="domain" description="TIAM1 CC-Ex" evidence="2">
    <location>
        <begin position="18"/>
        <end position="77"/>
    </location>
</feature>
<evidence type="ECO:0000313" key="3">
    <source>
        <dbReference type="EMBL" id="VDM09799.1"/>
    </source>
</evidence>
<evidence type="ECO:0000259" key="2">
    <source>
        <dbReference type="Pfam" id="PF18385"/>
    </source>
</evidence>
<gene>
    <name evidence="3" type="ORF">WBA_LOCUS3185</name>
</gene>
<reference evidence="3 4" key="1">
    <citation type="submission" date="2018-11" db="EMBL/GenBank/DDBJ databases">
        <authorList>
            <consortium name="Pathogen Informatics"/>
        </authorList>
    </citation>
    <scope>NUCLEOTIDE SEQUENCE [LARGE SCALE GENOMIC DNA]</scope>
</reference>
<dbReference type="AlphaFoldDB" id="A0A3P7E1V4"/>
<dbReference type="EMBL" id="UYWW01001026">
    <property type="protein sequence ID" value="VDM09799.1"/>
    <property type="molecule type" value="Genomic_DNA"/>
</dbReference>
<dbReference type="Pfam" id="PF18385">
    <property type="entry name" value="Tiam_CC_Ex"/>
    <property type="match status" value="1"/>
</dbReference>
<dbReference type="InterPro" id="IPR040655">
    <property type="entry name" value="TIAM1_CC-Ex"/>
</dbReference>
<dbReference type="SUPFAM" id="SSF50156">
    <property type="entry name" value="PDZ domain-like"/>
    <property type="match status" value="1"/>
</dbReference>
<evidence type="ECO:0000256" key="1">
    <source>
        <dbReference type="SAM" id="MobiDB-lite"/>
    </source>
</evidence>
<dbReference type="Proteomes" id="UP000270924">
    <property type="component" value="Unassembled WGS sequence"/>
</dbReference>
<protein>
    <recommendedName>
        <fullName evidence="2">TIAM1 CC-Ex domain-containing protein</fullName>
    </recommendedName>
</protein>
<organism evidence="3 4">
    <name type="scientific">Wuchereria bancrofti</name>
    <dbReference type="NCBI Taxonomy" id="6293"/>
    <lineage>
        <taxon>Eukaryota</taxon>
        <taxon>Metazoa</taxon>
        <taxon>Ecdysozoa</taxon>
        <taxon>Nematoda</taxon>
        <taxon>Chromadorea</taxon>
        <taxon>Rhabditida</taxon>
        <taxon>Spirurina</taxon>
        <taxon>Spiruromorpha</taxon>
        <taxon>Filarioidea</taxon>
        <taxon>Onchocercidae</taxon>
        <taxon>Wuchereria</taxon>
    </lineage>
</organism>